<evidence type="ECO:0000313" key="4">
    <source>
        <dbReference type="Proteomes" id="UP001205906"/>
    </source>
</evidence>
<protein>
    <submittedName>
        <fullName evidence="3">Uncharacterized protein</fullName>
    </submittedName>
</protein>
<evidence type="ECO:0000256" key="2">
    <source>
        <dbReference type="SAM" id="SignalP"/>
    </source>
</evidence>
<keyword evidence="4" id="KW-1185">Reference proteome</keyword>
<dbReference type="Proteomes" id="UP001205906">
    <property type="component" value="Unassembled WGS sequence"/>
</dbReference>
<keyword evidence="2" id="KW-0732">Signal</keyword>
<feature type="signal peptide" evidence="2">
    <location>
        <begin position="1"/>
        <end position="29"/>
    </location>
</feature>
<dbReference type="RefSeq" id="WP_252821677.1">
    <property type="nucleotide sequence ID" value="NZ_JAMXQS010000009.1"/>
</dbReference>
<gene>
    <name evidence="3" type="ORF">NGM99_18450</name>
</gene>
<feature type="chain" id="PRO_5045052026" evidence="2">
    <location>
        <begin position="30"/>
        <end position="494"/>
    </location>
</feature>
<dbReference type="EMBL" id="JAMXQS010000009">
    <property type="protein sequence ID" value="MCO6051770.1"/>
    <property type="molecule type" value="Genomic_DNA"/>
</dbReference>
<name>A0ABT1CC84_9HYPH</name>
<evidence type="ECO:0000256" key="1">
    <source>
        <dbReference type="SAM" id="MobiDB-lite"/>
    </source>
</evidence>
<reference evidence="3 4" key="1">
    <citation type="submission" date="2022-06" db="EMBL/GenBank/DDBJ databases">
        <title>Mesorhizobium sp. strain RP14 Genome sequencing and assembly.</title>
        <authorList>
            <person name="Kim I."/>
        </authorList>
    </citation>
    <scope>NUCLEOTIDE SEQUENCE [LARGE SCALE GENOMIC DNA]</scope>
    <source>
        <strain evidence="4">RP14(2022)</strain>
    </source>
</reference>
<proteinExistence type="predicted"/>
<organism evidence="3 4">
    <name type="scientific">Mesorhizobium liriopis</name>
    <dbReference type="NCBI Taxonomy" id="2953882"/>
    <lineage>
        <taxon>Bacteria</taxon>
        <taxon>Pseudomonadati</taxon>
        <taxon>Pseudomonadota</taxon>
        <taxon>Alphaproteobacteria</taxon>
        <taxon>Hyphomicrobiales</taxon>
        <taxon>Phyllobacteriaceae</taxon>
        <taxon>Mesorhizobium</taxon>
    </lineage>
</organism>
<comment type="caution">
    <text evidence="3">The sequence shown here is derived from an EMBL/GenBank/DDBJ whole genome shotgun (WGS) entry which is preliminary data.</text>
</comment>
<feature type="region of interest" description="Disordered" evidence="1">
    <location>
        <begin position="461"/>
        <end position="494"/>
    </location>
</feature>
<sequence length="494" mass="50560">MRSEKLMLSLFRSLPAAAALAAMSGPAIAVDVASPSFALVGHIEDFTLDNAADPLSAATITVSNIPVRMPRNLLVTLPGQYMTAHDLFIGPGGGAPQARSGLALADPTPPPVPFEAEIIGNIFGGQYLAGDVRISQGALHTGAGFIQAIDAATGELRIGVAGGAAGARVRLNDPSGVYGLANGEGAKAAIPLDARFSLDPENSPVHAKTGFPVCVPAAGSDPDCPSANRPGGAAHMRFTCAAAGGTAAAPDAPVQSCDPTRPVPLAVGDYVTYSGILQPDPAGGFLIAAYALDAELGIYTAPGTEPVYVFIEEALQGTKGEPFPDIPQEETTRFRIVGFSTDPSRNVEVRLLDTGRNETGTSFTGPGGLAPSNGAQLGRFRNTWPAKDDARAVRRDAIASVVGSPHATLPNGLTSGVYVSPIGEYIYPEPTSFGITGYPTPVPFENFCFLAAGGGSFDTADGPQSLGRLDPFPESGHAQAQPIGTGTARACDGQ</sequence>
<accession>A0ABT1CC84</accession>
<evidence type="ECO:0000313" key="3">
    <source>
        <dbReference type="EMBL" id="MCO6051770.1"/>
    </source>
</evidence>